<name>Q472D9_CUPPJ</name>
<dbReference type="EMBL" id="CP000090">
    <property type="protein sequence ID" value="AAZ60744.1"/>
    <property type="molecule type" value="Genomic_DNA"/>
</dbReference>
<gene>
    <name evidence="1" type="ordered locus">Reut_A1374</name>
</gene>
<dbReference type="HOGENOM" id="CLU_1831837_0_0_4"/>
<organism evidence="1">
    <name type="scientific">Cupriavidus pinatubonensis (strain JMP 134 / LMG 1197)</name>
    <name type="common">Cupriavidus necator (strain JMP 134)</name>
    <dbReference type="NCBI Taxonomy" id="264198"/>
    <lineage>
        <taxon>Bacteria</taxon>
        <taxon>Pseudomonadati</taxon>
        <taxon>Pseudomonadota</taxon>
        <taxon>Betaproteobacteria</taxon>
        <taxon>Burkholderiales</taxon>
        <taxon>Burkholderiaceae</taxon>
        <taxon>Cupriavidus</taxon>
    </lineage>
</organism>
<protein>
    <submittedName>
        <fullName evidence="1">Uncharacterized protein</fullName>
    </submittedName>
</protein>
<sequence length="140" mass="13420">MPEFVIPWQASPITSDVSLAMAGLSLSLPATVQQPRGAGGGGGGGTAAVAVAAAAGATAAGAAAGVAAGDALVACAGLGAGESACSSPSGETHCPCWQIRSPLHCMSYWQPAALTVDDHASAIEAANSRTGNFISPPFGG</sequence>
<evidence type="ECO:0000313" key="1">
    <source>
        <dbReference type="EMBL" id="AAZ60744.1"/>
    </source>
</evidence>
<dbReference type="KEGG" id="reu:Reut_A1374"/>
<proteinExistence type="predicted"/>
<reference evidence="1" key="1">
    <citation type="submission" date="2005-08" db="EMBL/GenBank/DDBJ databases">
        <title>Complete sequence of Chromosome1 of Ralstonia eutropha JMP134.</title>
        <authorList>
            <person name="Copeland A."/>
            <person name="Lucas S."/>
            <person name="Lapidus A."/>
            <person name="Barry K."/>
            <person name="Detter J.C."/>
            <person name="Glavina T."/>
            <person name="Hammon N."/>
            <person name="Israni S."/>
            <person name="Pitluck S."/>
            <person name="Goltsman E."/>
            <person name="Martinez M."/>
            <person name="Schmutz J."/>
            <person name="Larimer F."/>
            <person name="Land M."/>
            <person name="Lykidis A."/>
            <person name="Richardson P."/>
        </authorList>
    </citation>
    <scope>NUCLEOTIDE SEQUENCE</scope>
    <source>
        <strain evidence="1">JMP134</strain>
    </source>
</reference>
<dbReference type="AlphaFoldDB" id="Q472D9"/>
<accession>Q472D9</accession>
<dbReference type="STRING" id="264198.Reut_A1374"/>